<evidence type="ECO:0000256" key="4">
    <source>
        <dbReference type="ARBA" id="ARBA00041575"/>
    </source>
</evidence>
<evidence type="ECO:0000313" key="8">
    <source>
        <dbReference type="EMBL" id="KZL76588.1"/>
    </source>
</evidence>
<feature type="non-terminal residue" evidence="8">
    <location>
        <position position="1"/>
    </location>
</feature>
<keyword evidence="2" id="KW-0834">Unfolded protein response</keyword>
<feature type="compositionally biased region" description="Basic and acidic residues" evidence="6">
    <location>
        <begin position="241"/>
        <end position="271"/>
    </location>
</feature>
<dbReference type="Gene3D" id="3.10.20.90">
    <property type="entry name" value="Phosphatidylinositol 3-kinase Catalytic Subunit, Chain A, domain 1"/>
    <property type="match status" value="1"/>
</dbReference>
<dbReference type="InterPro" id="IPR001012">
    <property type="entry name" value="UBX_dom"/>
</dbReference>
<evidence type="ECO:0000256" key="6">
    <source>
        <dbReference type="SAM" id="MobiDB-lite"/>
    </source>
</evidence>
<feature type="region of interest" description="Disordered" evidence="6">
    <location>
        <begin position="139"/>
        <end position="207"/>
    </location>
</feature>
<dbReference type="InterPro" id="IPR029071">
    <property type="entry name" value="Ubiquitin-like_domsf"/>
</dbReference>
<feature type="region of interest" description="Disordered" evidence="6">
    <location>
        <begin position="464"/>
        <end position="513"/>
    </location>
</feature>
<feature type="region of interest" description="Disordered" evidence="6">
    <location>
        <begin position="227"/>
        <end position="271"/>
    </location>
</feature>
<dbReference type="GO" id="GO:0036503">
    <property type="term" value="P:ERAD pathway"/>
    <property type="evidence" value="ECO:0007669"/>
    <property type="project" value="TreeGrafter"/>
</dbReference>
<dbReference type="SUPFAM" id="SSF54236">
    <property type="entry name" value="Ubiquitin-like"/>
    <property type="match status" value="1"/>
</dbReference>
<protein>
    <recommendedName>
        <fullName evidence="4">UBX domain-containing protein 2</fullName>
    </recommendedName>
</protein>
<dbReference type="Pfam" id="PF23187">
    <property type="entry name" value="UBX7_N"/>
    <property type="match status" value="1"/>
</dbReference>
<evidence type="ECO:0000256" key="3">
    <source>
        <dbReference type="ARBA" id="ARBA00038812"/>
    </source>
</evidence>
<dbReference type="STRING" id="708197.A0A166XGJ7"/>
<evidence type="ECO:0000256" key="2">
    <source>
        <dbReference type="ARBA" id="ARBA00023230"/>
    </source>
</evidence>
<comment type="caution">
    <text evidence="8">The sequence shown here is derived from an EMBL/GenBank/DDBJ whole genome shotgun (WGS) entry which is preliminary data.</text>
</comment>
<gene>
    <name evidence="8" type="ORF">CT0861_00789</name>
</gene>
<evidence type="ECO:0000259" key="7">
    <source>
        <dbReference type="PROSITE" id="PS50033"/>
    </source>
</evidence>
<comment type="subunit">
    <text evidence="3">Directly interacts with VCP. Interacts with UBQLN1. Forms a complex with VCP and UBQLN1.</text>
</comment>
<dbReference type="EMBL" id="LFIV01000014">
    <property type="protein sequence ID" value="KZL76588.1"/>
    <property type="molecule type" value="Genomic_DNA"/>
</dbReference>
<evidence type="ECO:0000313" key="9">
    <source>
        <dbReference type="Proteomes" id="UP000076552"/>
    </source>
</evidence>
<comment type="function">
    <text evidence="5">Involved in endoplasmic reticulum-associated protein degradation (ERAD). Acts as a platform to recruit both UBQLN1 and VCP to the ER during ERAD.</text>
</comment>
<sequence length="513" mass="55252">LQELGSRTSYITRNELPNNSSGLKDYTMFFTGSLQEGIATALQQSKCVFCFVTDEEAESQTWETEYLTESSIATLLQDEAVALRLKKGSEEAGYLAAIFPLPNTPTVVVIKNGDLKEYITAGTSKDEFVSRVTTAFRGAQDQPAVPQPAAAPAPATAAQPTDDLYDETPYIPPQAAAPAINTQAQPARPSTSDSSPRGPATPTQEEENAATLRAVLAERAARLEAQRLESERKAKAARAAAAEKAETDNSKQAEQTRNHKEALKKARQDAADEKARILKKIEDDRAERRAKAAERAAIRNQASSPKLGDVAAALTRSESSSLAPSTSSASGMTALQVRLLDGSTIRSRFPSKTALGGDVRAWVDGERTDGSKEPYRFKVVLAPQPSKLIDDTEESKSLAELNLSPSSTLVLAPVGAHVSAYEGSSLGSMAVGFLLLPLTLLQWLWGLISGVFSGLGAQRQAAEEGGAEPVTVREQRKGKFSQFANPDDRKNDQQLYNGNSLNFEPRPDEKKDE</sequence>
<feature type="compositionally biased region" description="Polar residues" evidence="6">
    <location>
        <begin position="493"/>
        <end position="502"/>
    </location>
</feature>
<dbReference type="GO" id="GO:0006986">
    <property type="term" value="P:response to unfolded protein"/>
    <property type="evidence" value="ECO:0007669"/>
    <property type="project" value="UniProtKB-KW"/>
</dbReference>
<feature type="compositionally biased region" description="Low complexity" evidence="6">
    <location>
        <begin position="173"/>
        <end position="187"/>
    </location>
</feature>
<dbReference type="AlphaFoldDB" id="A0A166XGJ7"/>
<feature type="compositionally biased region" description="Low complexity" evidence="6">
    <location>
        <begin position="152"/>
        <end position="162"/>
    </location>
</feature>
<comment type="subcellular location">
    <subcellularLocation>
        <location evidence="1">Endoplasmic reticulum membrane</location>
        <topology evidence="1">Peripheral membrane protein</topology>
    </subcellularLocation>
</comment>
<feature type="domain" description="UBX" evidence="7">
    <location>
        <begin position="328"/>
        <end position="411"/>
    </location>
</feature>
<keyword evidence="9" id="KW-1185">Reference proteome</keyword>
<proteinExistence type="predicted"/>
<dbReference type="GO" id="GO:0005789">
    <property type="term" value="C:endoplasmic reticulum membrane"/>
    <property type="evidence" value="ECO:0007669"/>
    <property type="project" value="UniProtKB-SubCell"/>
</dbReference>
<dbReference type="PANTHER" id="PTHR46424">
    <property type="entry name" value="UBX DOMAIN-CONTAINING PROTEIN 4"/>
    <property type="match status" value="1"/>
</dbReference>
<dbReference type="CDD" id="cd01767">
    <property type="entry name" value="UBX"/>
    <property type="match status" value="1"/>
</dbReference>
<accession>A0A166XGJ7</accession>
<dbReference type="SUPFAM" id="SSF52833">
    <property type="entry name" value="Thioredoxin-like"/>
    <property type="match status" value="1"/>
</dbReference>
<organism evidence="8 9">
    <name type="scientific">Colletotrichum tofieldiae</name>
    <dbReference type="NCBI Taxonomy" id="708197"/>
    <lineage>
        <taxon>Eukaryota</taxon>
        <taxon>Fungi</taxon>
        <taxon>Dikarya</taxon>
        <taxon>Ascomycota</taxon>
        <taxon>Pezizomycotina</taxon>
        <taxon>Sordariomycetes</taxon>
        <taxon>Hypocreomycetidae</taxon>
        <taxon>Glomerellales</taxon>
        <taxon>Glomerellaceae</taxon>
        <taxon>Colletotrichum</taxon>
        <taxon>Colletotrichum spaethianum species complex</taxon>
    </lineage>
</organism>
<dbReference type="PANTHER" id="PTHR46424:SF1">
    <property type="entry name" value="UBX DOMAIN-CONTAINING PROTEIN 4"/>
    <property type="match status" value="1"/>
</dbReference>
<name>A0A166XGJ7_9PEZI</name>
<dbReference type="Proteomes" id="UP000076552">
    <property type="component" value="Unassembled WGS sequence"/>
</dbReference>
<reference evidence="8 9" key="1">
    <citation type="submission" date="2015-06" db="EMBL/GenBank/DDBJ databases">
        <title>Survival trade-offs in plant roots during colonization by closely related pathogenic and mutualistic fungi.</title>
        <authorList>
            <person name="Hacquard S."/>
            <person name="Kracher B."/>
            <person name="Hiruma K."/>
            <person name="Weinman A."/>
            <person name="Muench P."/>
            <person name="Garrido Oter R."/>
            <person name="Ver Loren van Themaat E."/>
            <person name="Dallerey J.-F."/>
            <person name="Damm U."/>
            <person name="Henrissat B."/>
            <person name="Lespinet O."/>
            <person name="Thon M."/>
            <person name="Kemen E."/>
            <person name="McHardy A.C."/>
            <person name="Schulze-Lefert P."/>
            <person name="O'Connell R.J."/>
        </authorList>
    </citation>
    <scope>NUCLEOTIDE SEQUENCE [LARGE SCALE GENOMIC DNA]</scope>
    <source>
        <strain evidence="8 9">0861</strain>
    </source>
</reference>
<dbReference type="InterPro" id="IPR036249">
    <property type="entry name" value="Thioredoxin-like_sf"/>
</dbReference>
<dbReference type="SMART" id="SM00166">
    <property type="entry name" value="UBX"/>
    <property type="match status" value="1"/>
</dbReference>
<evidence type="ECO:0000256" key="5">
    <source>
        <dbReference type="ARBA" id="ARBA00046062"/>
    </source>
</evidence>
<dbReference type="Gene3D" id="3.40.30.10">
    <property type="entry name" value="Glutaredoxin"/>
    <property type="match status" value="1"/>
</dbReference>
<evidence type="ECO:0000256" key="1">
    <source>
        <dbReference type="ARBA" id="ARBA00004406"/>
    </source>
</evidence>
<dbReference type="Pfam" id="PF00789">
    <property type="entry name" value="UBX"/>
    <property type="match status" value="1"/>
</dbReference>
<dbReference type="PROSITE" id="PS50033">
    <property type="entry name" value="UBX"/>
    <property type="match status" value="1"/>
</dbReference>